<evidence type="ECO:0000259" key="1">
    <source>
        <dbReference type="Pfam" id="PF02036"/>
    </source>
</evidence>
<comment type="caution">
    <text evidence="2">The sequence shown here is derived from an EMBL/GenBank/DDBJ whole genome shotgun (WGS) entry which is preliminary data.</text>
</comment>
<evidence type="ECO:0000313" key="2">
    <source>
        <dbReference type="EMBL" id="MDG5486722.1"/>
    </source>
</evidence>
<protein>
    <submittedName>
        <fullName evidence="2">SCP2 sterol-binding domain-containing protein</fullName>
    </submittedName>
</protein>
<dbReference type="Pfam" id="PF02036">
    <property type="entry name" value="SCP2"/>
    <property type="match status" value="1"/>
</dbReference>
<dbReference type="InterPro" id="IPR003033">
    <property type="entry name" value="SCP2_sterol-bd_dom"/>
</dbReference>
<name>A0ABT6GZU6_MYCGU</name>
<dbReference type="RefSeq" id="WP_278223828.1">
    <property type="nucleotide sequence ID" value="NZ_JAKZMO010000041.1"/>
</dbReference>
<evidence type="ECO:0000313" key="3">
    <source>
        <dbReference type="Proteomes" id="UP001154266"/>
    </source>
</evidence>
<dbReference type="Proteomes" id="UP001154266">
    <property type="component" value="Unassembled WGS sequence"/>
</dbReference>
<dbReference type="InterPro" id="IPR036527">
    <property type="entry name" value="SCP2_sterol-bd_dom_sf"/>
</dbReference>
<reference evidence="2" key="1">
    <citation type="journal article" date="2023" name="Environ. Microbiol.">
        <title>The 2-methylpropene degradation pathway in Mycobacteriaceae family strains.</title>
        <authorList>
            <person name="Helbich S."/>
            <person name="Barrantes I."/>
            <person name="Dos Anjos Borges L.G."/>
            <person name="Pieper D.H."/>
            <person name="Vainshtein Y."/>
            <person name="Sohn K."/>
            <person name="Engesser K.H."/>
        </authorList>
    </citation>
    <scope>NUCLEOTIDE SEQUENCE</scope>
    <source>
        <strain evidence="2">IBE100</strain>
    </source>
</reference>
<dbReference type="Gene3D" id="3.30.1050.10">
    <property type="entry name" value="SCP2 sterol-binding domain"/>
    <property type="match status" value="1"/>
</dbReference>
<organism evidence="2 3">
    <name type="scientific">Mycolicibacterium gadium</name>
    <name type="common">Mycobacterium gadium</name>
    <dbReference type="NCBI Taxonomy" id="1794"/>
    <lineage>
        <taxon>Bacteria</taxon>
        <taxon>Bacillati</taxon>
        <taxon>Actinomycetota</taxon>
        <taxon>Actinomycetes</taxon>
        <taxon>Mycobacteriales</taxon>
        <taxon>Mycobacteriaceae</taxon>
        <taxon>Mycolicibacterium</taxon>
    </lineage>
</organism>
<dbReference type="EMBL" id="JAKZMO010000041">
    <property type="protein sequence ID" value="MDG5486722.1"/>
    <property type="molecule type" value="Genomic_DNA"/>
</dbReference>
<accession>A0ABT6GZU6</accession>
<keyword evidence="3" id="KW-1185">Reference proteome</keyword>
<proteinExistence type="predicted"/>
<feature type="domain" description="SCP2" evidence="1">
    <location>
        <begin position="49"/>
        <end position="119"/>
    </location>
</feature>
<gene>
    <name evidence="2" type="ORF">MNO81_28340</name>
</gene>
<dbReference type="SUPFAM" id="SSF55718">
    <property type="entry name" value="SCP-like"/>
    <property type="match status" value="1"/>
</dbReference>
<sequence>MADQLKFFSQEWCDAAREAVNNNKEVYKGFKDPNSFTNKMEFRTIGGPASTLEWNEGQVASWSAGAIDASELAMILEGNLDTWQAAAAGNEQGGKLLMQGKIKFIKGPMSAAIENANALNNFLLSWGAVATDWNA</sequence>